<feature type="domain" description="VPS8-like TPR-like repeats" evidence="4">
    <location>
        <begin position="1529"/>
        <end position="1711"/>
    </location>
</feature>
<sequence length="1829" mass="196852">MGHAAAETALDDAAEASTYAERLEEALESPTKGAAGPSSAVRRGGDTEASDDDDEDEDEGAFVYTGKDAPPPLPYEERLREVVGADETLARPHEGRGDTEEHHLDERRDTIGAVQSLVGQGDATPVSPATSRITSGGSNDEFPTLNFRQGPQRARSSLGTTPTQRPPFHPSFSRLRSISTQSFPHTAGPGSSSKNRFVSSSTYNTAMEFPASATTSPRRPPFATGFGGTPSTSALDLDGFSRRSSVANLRDLPSASDIPLGEGVPTSNASSAGAGGGAGGGSSLAATAPPARTIKWSSLKRLSARLYPSSAAGNGGAAEQMARGAMGSPTVMAVSGLVAVGTSKGWVLVFDFGQNLRCVCGTEAIAKEAGAVTAVAVSQDHTFVAVGHETGHIHLYALIKPSQPARSVPPVALQQVLAGRKEGHLDGSSICHLGFVGARHTAIVSSDDKGLAFYHSLGKVLMLASTDIIRMLGRYPDPATALASPPPSTPSSRPPLATALTAPPPLASVASPPSSPAFPTSPRSNPLSTGFPHPPHPASRAATPSGGKKPSIVLDMAPLPLGPAPHPQTDPLSLVALLTPTKLVVVGLKPAPRTWWRVQFAREAALGGTGAGVPEEDVERGWASQGVVAWWPSARKASDDAAASGAAQDGKKDAAAGEEAQGEDPILAWSWGRRVRLVRVRGAKGGLAPLPKRNPVGALKPLPPPPASVDFEEIEGWNCDTAVLALRWYNERVIVVLTASHFDVYDVSTRQCIGRDAHDIRSIVSSDVYTSALPPALSDYDSLAYSASFAVFKRKLFLLGTSDLRAGAVLTWADRILALMQPATILDAIETTTAYLQGKVDASTIPLPEDPDERRDVLEPKLREILNASLDFVFSEERLRDGSHSDGDTIQRLFEGLVGTCVRACLVLGDADWLFDELYERYEQNGIEGIFLDRIEPFVLGGAMHTLPPSVSQRLIAIHAERRQFDAVQRIVWRVDPQNLDLNQVLGLCQREKLYDALIHVQTRALHDYVAPLVELFGLIRRIQQHRKRRPKRIGEGNGVDGVHDDGSDVEDALEADGGLWRSVTQLDQDVEATVPDAYKVFAYLSQELVGQSYPTGTALEYGEAVKARDELYGFLLSGSTRTWPAKGGRSVLTSDEDGAAEPTYPYIRLLLRFDTEATLDTLDLAFEDSYLDGEDDEVASSRRVSRQRVLDLLLEIMSLSSSFGSPDDADDFSPVDRTFLYIFVARNLPKYPQYLSLPVATLRDILVSLASDPDQSTVDDRQLAAEYLLSTYTPTDSDTLIPLFERAGFFRILRSIYRGERRWAALAATYLRDPDVASDVFGFLRETLKLAAKASATQKADLASTILDAVPTLVQVDETGLQQTADLVDTFLPSHHAEVVDRLATSHWRAFAYLRCLLEPSYAGMADTTAVSSADRLPSKHVDDALRRRYLSLLCAHEPQHVVRYLESEPSRVSQDAEVLRICEEAESFDALVWALDKNGEPEAALQRADETLEARTELLVERLVASGGEVEEDGAGSDEGVLHGRSVEALLEQVTAVSAAATAVCVRRTTGRRRPKDPPPEDLWFRLLSSLVATVRSVRSVAPGPDKPRDKSASQRRISTASIIVHDEEDAAGPLTPHAAELLSSLIPDALSSLVSTTSSHDVSFPRLVRRLIDSNASTPAANRSYAEFKAIVSSMLDTYSFEGDLLGLSSTITSQDLFEHVQEYQRERDRGWRPGPTNPSGTCAECLEPVWGPQGAGTSPAMSRSASVSLVLESMGPGDGARPRMKKRPSIKGKEVDWPDPPTHSPSGYGSPSLPQLDPPRGVVVGRDGRLWHQTCHLTRTLDEGM</sequence>
<feature type="compositionally biased region" description="Polar residues" evidence="2">
    <location>
        <begin position="127"/>
        <end position="138"/>
    </location>
</feature>
<dbReference type="PANTHER" id="PTHR12616:SF8">
    <property type="entry name" value="VACUOLAR PROTEIN SORTING-ASSOCIATED PROTEIN 8 HOMOLOG"/>
    <property type="match status" value="1"/>
</dbReference>
<protein>
    <recommendedName>
        <fullName evidence="7">Vacuolar protein sorting-associated protein 8 central domain-containing protein</fullName>
    </recommendedName>
</protein>
<proteinExistence type="inferred from homology"/>
<evidence type="ECO:0000256" key="2">
    <source>
        <dbReference type="SAM" id="MobiDB-lite"/>
    </source>
</evidence>
<name>A0AAV5GMB3_9BASI</name>
<feature type="domain" description="Vacuolar protein sorting-associated protein 8 central" evidence="3">
    <location>
        <begin position="930"/>
        <end position="1167"/>
    </location>
</feature>
<dbReference type="Pfam" id="PF12816">
    <property type="entry name" value="TPR_Vps8"/>
    <property type="match status" value="1"/>
</dbReference>
<feature type="region of interest" description="Disordered" evidence="2">
    <location>
        <begin position="1756"/>
        <end position="1805"/>
    </location>
</feature>
<dbReference type="InterPro" id="IPR036322">
    <property type="entry name" value="WD40_repeat_dom_sf"/>
</dbReference>
<evidence type="ECO:0008006" key="7">
    <source>
        <dbReference type="Google" id="ProtNLM"/>
    </source>
</evidence>
<dbReference type="InterPro" id="IPR025941">
    <property type="entry name" value="Vps8_central_dom"/>
</dbReference>
<feature type="compositionally biased region" description="Gly residues" evidence="2">
    <location>
        <begin position="273"/>
        <end position="282"/>
    </location>
</feature>
<feature type="compositionally biased region" description="Pro residues" evidence="2">
    <location>
        <begin position="484"/>
        <end position="493"/>
    </location>
</feature>
<dbReference type="InterPro" id="IPR045111">
    <property type="entry name" value="Vps41/Vps8"/>
</dbReference>
<reference evidence="5 6" key="1">
    <citation type="submission" date="2021-12" db="EMBL/GenBank/DDBJ databases">
        <title>High titer production of polyol ester of fatty acids by Rhodotorula paludigena BS15 towards product separation-free biomass refinery.</title>
        <authorList>
            <person name="Mano J."/>
            <person name="Ono H."/>
            <person name="Tanaka T."/>
            <person name="Naito K."/>
            <person name="Sushida H."/>
            <person name="Ike M."/>
            <person name="Tokuyasu K."/>
            <person name="Kitaoka M."/>
        </authorList>
    </citation>
    <scope>NUCLEOTIDE SEQUENCE [LARGE SCALE GENOMIC DNA]</scope>
    <source>
        <strain evidence="5 6">BS15</strain>
    </source>
</reference>
<dbReference type="InterPro" id="IPR059070">
    <property type="entry name" value="TPR_VPS8_2"/>
</dbReference>
<accession>A0AAV5GMB3</accession>
<feature type="compositionally biased region" description="Polar residues" evidence="2">
    <location>
        <begin position="146"/>
        <end position="163"/>
    </location>
</feature>
<evidence type="ECO:0000259" key="3">
    <source>
        <dbReference type="Pfam" id="PF12816"/>
    </source>
</evidence>
<comment type="similarity">
    <text evidence="1">Belongs to the VPS8 family.</text>
</comment>
<evidence type="ECO:0000313" key="6">
    <source>
        <dbReference type="Proteomes" id="UP001342314"/>
    </source>
</evidence>
<feature type="compositionally biased region" description="Polar residues" evidence="2">
    <location>
        <begin position="1788"/>
        <end position="1797"/>
    </location>
</feature>
<feature type="region of interest" description="Disordered" evidence="2">
    <location>
        <begin position="1"/>
        <end position="173"/>
    </location>
</feature>
<dbReference type="Proteomes" id="UP001342314">
    <property type="component" value="Unassembled WGS sequence"/>
</dbReference>
<dbReference type="EMBL" id="BQKY01000008">
    <property type="protein sequence ID" value="GJN91064.1"/>
    <property type="molecule type" value="Genomic_DNA"/>
</dbReference>
<feature type="compositionally biased region" description="Basic and acidic residues" evidence="2">
    <location>
        <begin position="75"/>
        <end position="110"/>
    </location>
</feature>
<gene>
    <name evidence="5" type="ORF">Rhopal_004079-T1</name>
</gene>
<organism evidence="5 6">
    <name type="scientific">Rhodotorula paludigena</name>
    <dbReference type="NCBI Taxonomy" id="86838"/>
    <lineage>
        <taxon>Eukaryota</taxon>
        <taxon>Fungi</taxon>
        <taxon>Dikarya</taxon>
        <taxon>Basidiomycota</taxon>
        <taxon>Pucciniomycotina</taxon>
        <taxon>Microbotryomycetes</taxon>
        <taxon>Sporidiobolales</taxon>
        <taxon>Sporidiobolaceae</taxon>
        <taxon>Rhodotorula</taxon>
    </lineage>
</organism>
<dbReference type="PANTHER" id="PTHR12616">
    <property type="entry name" value="VACUOLAR PROTEIN SORTING VPS41"/>
    <property type="match status" value="1"/>
</dbReference>
<dbReference type="Gene3D" id="2.130.10.10">
    <property type="entry name" value="YVTN repeat-like/Quinoprotein amine dehydrogenase"/>
    <property type="match status" value="1"/>
</dbReference>
<evidence type="ECO:0000259" key="4">
    <source>
        <dbReference type="Pfam" id="PF25066"/>
    </source>
</evidence>
<feature type="compositionally biased region" description="Acidic residues" evidence="2">
    <location>
        <begin position="48"/>
        <end position="60"/>
    </location>
</feature>
<feature type="region of interest" description="Disordered" evidence="2">
    <location>
        <begin position="252"/>
        <end position="287"/>
    </location>
</feature>
<feature type="region of interest" description="Disordered" evidence="2">
    <location>
        <begin position="639"/>
        <end position="659"/>
    </location>
</feature>
<feature type="compositionally biased region" description="Low complexity" evidence="2">
    <location>
        <begin position="494"/>
        <end position="522"/>
    </location>
</feature>
<dbReference type="Pfam" id="PF25066">
    <property type="entry name" value="TPR_VPS8_2"/>
    <property type="match status" value="1"/>
</dbReference>
<dbReference type="GO" id="GO:0034058">
    <property type="term" value="P:endosomal vesicle fusion"/>
    <property type="evidence" value="ECO:0007669"/>
    <property type="project" value="TreeGrafter"/>
</dbReference>
<dbReference type="GO" id="GO:0005770">
    <property type="term" value="C:late endosome"/>
    <property type="evidence" value="ECO:0007669"/>
    <property type="project" value="TreeGrafter"/>
</dbReference>
<dbReference type="InterPro" id="IPR015943">
    <property type="entry name" value="WD40/YVTN_repeat-like_dom_sf"/>
</dbReference>
<feature type="region of interest" description="Disordered" evidence="2">
    <location>
        <begin position="480"/>
        <end position="556"/>
    </location>
</feature>
<dbReference type="GO" id="GO:0006623">
    <property type="term" value="P:protein targeting to vacuole"/>
    <property type="evidence" value="ECO:0007669"/>
    <property type="project" value="InterPro"/>
</dbReference>
<comment type="caution">
    <text evidence="5">The sequence shown here is derived from an EMBL/GenBank/DDBJ whole genome shotgun (WGS) entry which is preliminary data.</text>
</comment>
<dbReference type="SUPFAM" id="SSF50978">
    <property type="entry name" value="WD40 repeat-like"/>
    <property type="match status" value="1"/>
</dbReference>
<keyword evidence="6" id="KW-1185">Reference proteome</keyword>
<dbReference type="Pfam" id="PF23410">
    <property type="entry name" value="Beta-prop_VPS8"/>
    <property type="match status" value="2"/>
</dbReference>
<evidence type="ECO:0000256" key="1">
    <source>
        <dbReference type="ARBA" id="ARBA00009422"/>
    </source>
</evidence>
<dbReference type="GO" id="GO:0030897">
    <property type="term" value="C:HOPS complex"/>
    <property type="evidence" value="ECO:0007669"/>
    <property type="project" value="TreeGrafter"/>
</dbReference>
<feature type="region of interest" description="Disordered" evidence="2">
    <location>
        <begin position="209"/>
        <end position="237"/>
    </location>
</feature>
<evidence type="ECO:0000313" key="5">
    <source>
        <dbReference type="EMBL" id="GJN91064.1"/>
    </source>
</evidence>